<dbReference type="EMBL" id="JAAMPT010000208">
    <property type="protein sequence ID" value="NMH26001.1"/>
    <property type="molecule type" value="Genomic_DNA"/>
</dbReference>
<organism evidence="1 2">
    <name type="scientific">Flavobacterium solisilvae</name>
    <dbReference type="NCBI Taxonomy" id="1852019"/>
    <lineage>
        <taxon>Bacteria</taxon>
        <taxon>Pseudomonadati</taxon>
        <taxon>Bacteroidota</taxon>
        <taxon>Flavobacteriia</taxon>
        <taxon>Flavobacteriales</taxon>
        <taxon>Flavobacteriaceae</taxon>
        <taxon>Flavobacterium</taxon>
    </lineage>
</organism>
<dbReference type="Proteomes" id="UP000767947">
    <property type="component" value="Unassembled WGS sequence"/>
</dbReference>
<proteinExistence type="predicted"/>
<name>A0ABX1QUQ4_9FLAO</name>
<sequence length="219" mass="24648">MNANVKIEEIAPLGDFVLTSYTRDFGAIESKFPKLNADFKAEFEAKLALVKDLESSLVLTEQQKGVTASLYAEANELSKELNFLKVYVKDAGLNFGVVLPLKQDLQNGNIEGALLKMEAVKQFVVTHKTALMEEGMPAEFDVVLANYKLSMTTKNNLQNEILNNRKQLTEVNKVHYEELKSMIKKICSKGKLVFTKTVYEDEYVVTKVAQRMRAAKRTA</sequence>
<gene>
    <name evidence="1" type="ORF">G6042_12070</name>
</gene>
<keyword evidence="2" id="KW-1185">Reference proteome</keyword>
<evidence type="ECO:0000313" key="1">
    <source>
        <dbReference type="EMBL" id="NMH26001.1"/>
    </source>
</evidence>
<dbReference type="RefSeq" id="WP_169524682.1">
    <property type="nucleotide sequence ID" value="NZ_JAAMPT010000208.1"/>
</dbReference>
<protein>
    <submittedName>
        <fullName evidence="1">Uncharacterized protein</fullName>
    </submittedName>
</protein>
<evidence type="ECO:0000313" key="2">
    <source>
        <dbReference type="Proteomes" id="UP000767947"/>
    </source>
</evidence>
<comment type="caution">
    <text evidence="1">The sequence shown here is derived from an EMBL/GenBank/DDBJ whole genome shotgun (WGS) entry which is preliminary data.</text>
</comment>
<reference evidence="1 2" key="1">
    <citation type="submission" date="2020-02" db="EMBL/GenBank/DDBJ databases">
        <title>Flavobacterium sp. genome.</title>
        <authorList>
            <person name="Jung H.S."/>
            <person name="Baek J.H."/>
            <person name="Jeon C.O."/>
        </authorList>
    </citation>
    <scope>NUCLEOTIDE SEQUENCE [LARGE SCALE GENOMIC DNA]</scope>
    <source>
        <strain evidence="1 2">SE-s27</strain>
    </source>
</reference>
<accession>A0ABX1QUQ4</accession>